<protein>
    <submittedName>
        <fullName evidence="1">Uncharacterized protein</fullName>
    </submittedName>
</protein>
<feature type="non-terminal residue" evidence="1">
    <location>
        <position position="98"/>
    </location>
</feature>
<accession>X1VJR7</accession>
<sequence>MKIKLIKTISSHIGFSLLILSFFFCTAKVTANSENSLQKKPLLDELIILSTIGNIPNNTSKIVKYQDKVDLFAVVKDREKNYYLGNDDSISDKITIDG</sequence>
<evidence type="ECO:0000313" key="1">
    <source>
        <dbReference type="EMBL" id="GAJ15651.1"/>
    </source>
</evidence>
<dbReference type="AlphaFoldDB" id="X1VJR7"/>
<gene>
    <name evidence="1" type="ORF">S12H4_48199</name>
</gene>
<organism evidence="1">
    <name type="scientific">marine sediment metagenome</name>
    <dbReference type="NCBI Taxonomy" id="412755"/>
    <lineage>
        <taxon>unclassified sequences</taxon>
        <taxon>metagenomes</taxon>
        <taxon>ecological metagenomes</taxon>
    </lineage>
</organism>
<proteinExistence type="predicted"/>
<comment type="caution">
    <text evidence="1">The sequence shown here is derived from an EMBL/GenBank/DDBJ whole genome shotgun (WGS) entry which is preliminary data.</text>
</comment>
<name>X1VJR7_9ZZZZ</name>
<reference evidence="1" key="1">
    <citation type="journal article" date="2014" name="Front. Microbiol.">
        <title>High frequency of phylogenetically diverse reductive dehalogenase-homologous genes in deep subseafloor sedimentary metagenomes.</title>
        <authorList>
            <person name="Kawai M."/>
            <person name="Futagami T."/>
            <person name="Toyoda A."/>
            <person name="Takaki Y."/>
            <person name="Nishi S."/>
            <person name="Hori S."/>
            <person name="Arai W."/>
            <person name="Tsubouchi T."/>
            <person name="Morono Y."/>
            <person name="Uchiyama I."/>
            <person name="Ito T."/>
            <person name="Fujiyama A."/>
            <person name="Inagaki F."/>
            <person name="Takami H."/>
        </authorList>
    </citation>
    <scope>NUCLEOTIDE SEQUENCE</scope>
    <source>
        <strain evidence="1">Expedition CK06-06</strain>
    </source>
</reference>
<dbReference type="EMBL" id="BARW01030093">
    <property type="protein sequence ID" value="GAJ15651.1"/>
    <property type="molecule type" value="Genomic_DNA"/>
</dbReference>